<feature type="binding site" evidence="10">
    <location>
        <begin position="243"/>
        <end position="249"/>
    </location>
    <ligand>
        <name>ATP</name>
        <dbReference type="ChEBI" id="CHEBI:30616"/>
    </ligand>
</feature>
<dbReference type="Proteomes" id="UP000231192">
    <property type="component" value="Unassembled WGS sequence"/>
</dbReference>
<evidence type="ECO:0000256" key="3">
    <source>
        <dbReference type="ARBA" id="ARBA00012746"/>
    </source>
</evidence>
<dbReference type="AlphaFoldDB" id="A0A2H0UCD1"/>
<comment type="pathway">
    <text evidence="2">Purine metabolism; GMP biosynthesis; GMP from XMP (L-Gln route): step 1/1.</text>
</comment>
<evidence type="ECO:0000256" key="6">
    <source>
        <dbReference type="ARBA" id="ARBA00022749"/>
    </source>
</evidence>
<dbReference type="InterPro" id="IPR001674">
    <property type="entry name" value="GMP_synth_C"/>
</dbReference>
<sequence>MLTIFKTATGEALEGIAEEMRVRQTKHCVLLFSMGSQFDHLIVQQMGKLGVYCVVADPASVRAEDVRKLKPSGIILSGGPASVHDEPPPFDAKIFDLGIPTLGVCLGFQMWAKHVGAPVTPHEKREFGVHTFMAKGSDPLFEGIAKETKVLETHGDSVEESPALENLGSTDNAPVAAGRHKHLWGVQFHPEVTDTAEGAKMYENFVVKICGITDRFPAHNVAQAKIEELKKSVDGKKVLMALSGGSDSSVVAYLLKLALEDTSRAPSRDNSPFDSAQGQSGKPRLKGVYIRGIDRPDDEAYVKKYFGNEKWIELQIVDATNEFLEALKGKITMREKRLAMRGVYKDVLEEKIQSFGADYIAQGTLYTDVRESGHGHATGARVAEIKVHHNVKLGFSVPEISPLEDQVKDSARGIGRDIGVPEDLLVRHPFPGPGLVVRIEGEVTAENLKIARTIDGMYIEELRAADLYKTVWQAGATLARSEHTVSKGDDAGMGHVVALWAVWSVNGFTARFAQLPYDFLEKVSRRITNEVREVGAVVYRISDKPPATIEWG</sequence>
<feature type="domain" description="GMPS ATP-PPase" evidence="11">
    <location>
        <begin position="216"/>
        <end position="427"/>
    </location>
</feature>
<dbReference type="PROSITE" id="PS51273">
    <property type="entry name" value="GATASE_TYPE_1"/>
    <property type="match status" value="1"/>
</dbReference>
<name>A0A2H0UCD1_9BACT</name>
<accession>A0A2H0UCD1</accession>
<dbReference type="GO" id="GO:0005524">
    <property type="term" value="F:ATP binding"/>
    <property type="evidence" value="ECO:0007669"/>
    <property type="project" value="UniProtKB-UniRule"/>
</dbReference>
<dbReference type="Gene3D" id="3.30.300.10">
    <property type="match status" value="1"/>
</dbReference>
<gene>
    <name evidence="12" type="primary">guaA</name>
    <name evidence="12" type="ORF">COU18_01610</name>
</gene>
<dbReference type="GO" id="GO:0005829">
    <property type="term" value="C:cytosol"/>
    <property type="evidence" value="ECO:0007669"/>
    <property type="project" value="TreeGrafter"/>
</dbReference>
<dbReference type="PRINTS" id="PR00096">
    <property type="entry name" value="GATASE"/>
</dbReference>
<dbReference type="Pfam" id="PF02540">
    <property type="entry name" value="NAD_synthase"/>
    <property type="match status" value="1"/>
</dbReference>
<reference evidence="13" key="1">
    <citation type="submission" date="2017-09" db="EMBL/GenBank/DDBJ databases">
        <title>Depth-based differentiation of microbial function through sediment-hosted aquifers and enrichment of novel symbionts in the deep terrestrial subsurface.</title>
        <authorList>
            <person name="Probst A.J."/>
            <person name="Ladd B."/>
            <person name="Jarett J.K."/>
            <person name="Geller-Mcgrath D.E."/>
            <person name="Sieber C.M.K."/>
            <person name="Emerson J.B."/>
            <person name="Anantharaman K."/>
            <person name="Thomas B.C."/>
            <person name="Malmstrom R."/>
            <person name="Stieglmeier M."/>
            <person name="Klingl A."/>
            <person name="Woyke T."/>
            <person name="Ryan C.M."/>
            <person name="Banfield J.F."/>
        </authorList>
    </citation>
    <scope>NUCLEOTIDE SEQUENCE [LARGE SCALE GENOMIC DNA]</scope>
</reference>
<evidence type="ECO:0000256" key="10">
    <source>
        <dbReference type="PROSITE-ProRule" id="PRU00886"/>
    </source>
</evidence>
<dbReference type="EC" id="6.3.5.2" evidence="3"/>
<dbReference type="EMBL" id="PFBK01000003">
    <property type="protein sequence ID" value="PIR84079.1"/>
    <property type="molecule type" value="Genomic_DNA"/>
</dbReference>
<keyword evidence="7 10" id="KW-0658">Purine biosynthesis</keyword>
<dbReference type="PANTHER" id="PTHR11922:SF2">
    <property type="entry name" value="GMP SYNTHASE [GLUTAMINE-HYDROLYZING]"/>
    <property type="match status" value="1"/>
</dbReference>
<evidence type="ECO:0000256" key="1">
    <source>
        <dbReference type="ARBA" id="ARBA00002332"/>
    </source>
</evidence>
<proteinExistence type="predicted"/>
<dbReference type="PANTHER" id="PTHR11922">
    <property type="entry name" value="GMP SYNTHASE-RELATED"/>
    <property type="match status" value="1"/>
</dbReference>
<dbReference type="GO" id="GO:0003921">
    <property type="term" value="F:GMP synthase activity"/>
    <property type="evidence" value="ECO:0007669"/>
    <property type="project" value="InterPro"/>
</dbReference>
<dbReference type="SUPFAM" id="SSF52402">
    <property type="entry name" value="Adenine nucleotide alpha hydrolases-like"/>
    <property type="match status" value="1"/>
</dbReference>
<keyword evidence="4 12" id="KW-0436">Ligase</keyword>
<evidence type="ECO:0000256" key="5">
    <source>
        <dbReference type="ARBA" id="ARBA00022741"/>
    </source>
</evidence>
<dbReference type="PROSITE" id="PS51553">
    <property type="entry name" value="GMPS_ATP_PPASE"/>
    <property type="match status" value="1"/>
</dbReference>
<evidence type="ECO:0000313" key="12">
    <source>
        <dbReference type="EMBL" id="PIR84079.1"/>
    </source>
</evidence>
<comment type="function">
    <text evidence="1">Catalyzes the synthesis of GMP from XMP.</text>
</comment>
<keyword evidence="8 10" id="KW-0067">ATP-binding</keyword>
<keyword evidence="9" id="KW-0315">Glutamine amidotransferase</keyword>
<evidence type="ECO:0000259" key="11">
    <source>
        <dbReference type="PROSITE" id="PS51553"/>
    </source>
</evidence>
<dbReference type="Gene3D" id="3.40.50.880">
    <property type="match status" value="1"/>
</dbReference>
<evidence type="ECO:0000256" key="9">
    <source>
        <dbReference type="ARBA" id="ARBA00022962"/>
    </source>
</evidence>
<dbReference type="InterPro" id="IPR017926">
    <property type="entry name" value="GATASE"/>
</dbReference>
<organism evidence="12 13">
    <name type="scientific">Candidatus Kaiserbacteria bacterium CG10_big_fil_rev_8_21_14_0_10_51_14</name>
    <dbReference type="NCBI Taxonomy" id="1974610"/>
    <lineage>
        <taxon>Bacteria</taxon>
        <taxon>Candidatus Kaiseribacteriota</taxon>
    </lineage>
</organism>
<evidence type="ECO:0000313" key="13">
    <source>
        <dbReference type="Proteomes" id="UP000231192"/>
    </source>
</evidence>
<dbReference type="SUPFAM" id="SSF52317">
    <property type="entry name" value="Class I glutamine amidotransferase-like"/>
    <property type="match status" value="1"/>
</dbReference>
<dbReference type="InterPro" id="IPR014729">
    <property type="entry name" value="Rossmann-like_a/b/a_fold"/>
</dbReference>
<comment type="caution">
    <text evidence="12">The sequence shown here is derived from an EMBL/GenBank/DDBJ whole genome shotgun (WGS) entry which is preliminary data.</text>
</comment>
<dbReference type="InterPro" id="IPR025777">
    <property type="entry name" value="GMPS_ATP_PPase_dom"/>
</dbReference>
<dbReference type="SUPFAM" id="SSF54810">
    <property type="entry name" value="GMP synthetase C-terminal dimerisation domain"/>
    <property type="match status" value="1"/>
</dbReference>
<protein>
    <recommendedName>
        <fullName evidence="3">GMP synthase (glutamine-hydrolyzing)</fullName>
        <ecNumber evidence="3">6.3.5.2</ecNumber>
    </recommendedName>
</protein>
<dbReference type="PRINTS" id="PR00097">
    <property type="entry name" value="ANTSNTHASEII"/>
</dbReference>
<evidence type="ECO:0000256" key="8">
    <source>
        <dbReference type="ARBA" id="ARBA00022840"/>
    </source>
</evidence>
<evidence type="ECO:0000256" key="7">
    <source>
        <dbReference type="ARBA" id="ARBA00022755"/>
    </source>
</evidence>
<dbReference type="InterPro" id="IPR022310">
    <property type="entry name" value="NAD/GMP_synthase"/>
</dbReference>
<keyword evidence="6 10" id="KW-0332">GMP biosynthesis</keyword>
<evidence type="ECO:0000256" key="2">
    <source>
        <dbReference type="ARBA" id="ARBA00005153"/>
    </source>
</evidence>
<evidence type="ECO:0000256" key="4">
    <source>
        <dbReference type="ARBA" id="ARBA00022598"/>
    </source>
</evidence>
<dbReference type="Gene3D" id="3.40.50.620">
    <property type="entry name" value="HUPs"/>
    <property type="match status" value="1"/>
</dbReference>
<dbReference type="InterPro" id="IPR029062">
    <property type="entry name" value="Class_I_gatase-like"/>
</dbReference>
<dbReference type="Pfam" id="PF00958">
    <property type="entry name" value="GMP_synt_C"/>
    <property type="match status" value="1"/>
</dbReference>
<dbReference type="UniPathway" id="UPA00189">
    <property type="reaction ID" value="UER00296"/>
</dbReference>
<keyword evidence="5 10" id="KW-0547">Nucleotide-binding</keyword>
<dbReference type="Pfam" id="PF00117">
    <property type="entry name" value="GATase"/>
    <property type="match status" value="1"/>
</dbReference>